<dbReference type="Pfam" id="PF12679">
    <property type="entry name" value="ABC2_membrane_2"/>
    <property type="match status" value="1"/>
</dbReference>
<dbReference type="AlphaFoldDB" id="A0A1P8WS27"/>
<dbReference type="PANTHER" id="PTHR37305">
    <property type="entry name" value="INTEGRAL MEMBRANE PROTEIN-RELATED"/>
    <property type="match status" value="1"/>
</dbReference>
<feature type="transmembrane region" description="Helical" evidence="1">
    <location>
        <begin position="244"/>
        <end position="262"/>
    </location>
</feature>
<dbReference type="RefSeq" id="WP_077027823.1">
    <property type="nucleotide sequence ID" value="NZ_CP017641.1"/>
</dbReference>
<organism evidence="2 3">
    <name type="scientific">Fuerstiella marisgermanici</name>
    <dbReference type="NCBI Taxonomy" id="1891926"/>
    <lineage>
        <taxon>Bacteria</taxon>
        <taxon>Pseudomonadati</taxon>
        <taxon>Planctomycetota</taxon>
        <taxon>Planctomycetia</taxon>
        <taxon>Planctomycetales</taxon>
        <taxon>Planctomycetaceae</taxon>
        <taxon>Fuerstiella</taxon>
    </lineage>
</organism>
<reference evidence="2 3" key="1">
    <citation type="journal article" date="2016" name="Front. Microbiol.">
        <title>Fuerstia marisgermanicae gen. nov., sp. nov., an Unusual Member of the Phylum Planctomycetes from the German Wadden Sea.</title>
        <authorList>
            <person name="Kohn T."/>
            <person name="Heuer A."/>
            <person name="Jogler M."/>
            <person name="Vollmers J."/>
            <person name="Boedeker C."/>
            <person name="Bunk B."/>
            <person name="Rast P."/>
            <person name="Borchert D."/>
            <person name="Glockner I."/>
            <person name="Freese H.M."/>
            <person name="Klenk H.P."/>
            <person name="Overmann J."/>
            <person name="Kaster A.K."/>
            <person name="Rohde M."/>
            <person name="Wiegand S."/>
            <person name="Jogler C."/>
        </authorList>
    </citation>
    <scope>NUCLEOTIDE SEQUENCE [LARGE SCALE GENOMIC DNA]</scope>
    <source>
        <strain evidence="2 3">NH11</strain>
    </source>
</reference>
<dbReference type="GO" id="GO:0140359">
    <property type="term" value="F:ABC-type transporter activity"/>
    <property type="evidence" value="ECO:0007669"/>
    <property type="project" value="InterPro"/>
</dbReference>
<dbReference type="GO" id="GO:0005886">
    <property type="term" value="C:plasma membrane"/>
    <property type="evidence" value="ECO:0007669"/>
    <property type="project" value="UniProtKB-SubCell"/>
</dbReference>
<dbReference type="OrthoDB" id="255740at2"/>
<protein>
    <submittedName>
        <fullName evidence="2">ABC-type transport system involved in multi-copper enzyme maturation, permease component</fullName>
    </submittedName>
</protein>
<dbReference type="PANTHER" id="PTHR37305:SF2">
    <property type="entry name" value="BACITRACIN TRANSPORT PERMEASE PROTEIN BCRB"/>
    <property type="match status" value="1"/>
</dbReference>
<feature type="transmembrane region" description="Helical" evidence="1">
    <location>
        <begin position="74"/>
        <end position="94"/>
    </location>
</feature>
<dbReference type="EMBL" id="CP017641">
    <property type="protein sequence ID" value="APZ96851.1"/>
    <property type="molecule type" value="Genomic_DNA"/>
</dbReference>
<dbReference type="Proteomes" id="UP000187735">
    <property type="component" value="Chromosome"/>
</dbReference>
<keyword evidence="1" id="KW-0812">Transmembrane</keyword>
<feature type="transmembrane region" description="Helical" evidence="1">
    <location>
        <begin position="158"/>
        <end position="181"/>
    </location>
</feature>
<proteinExistence type="predicted"/>
<feature type="transmembrane region" description="Helical" evidence="1">
    <location>
        <begin position="125"/>
        <end position="146"/>
    </location>
</feature>
<accession>A0A1P8WS27</accession>
<dbReference type="KEGG" id="fmr:Fuma_06525"/>
<gene>
    <name evidence="2" type="ORF">Fuma_06525</name>
</gene>
<evidence type="ECO:0000313" key="2">
    <source>
        <dbReference type="EMBL" id="APZ96851.1"/>
    </source>
</evidence>
<dbReference type="STRING" id="1891926.Fuma_06525"/>
<sequence>MRGLLRKTCIEVRWPVVLFGIGLALVMSLLTALLPKVLSDIDRIFDKLPFVKPLLTALLGVDPGHGFTAQMMQAFLWVHPTVLSLIWAHALMYCTRVPAAEIDRGSIDFLLGLPISRWKLHTAELIGFAATGIVILSIGYTGHWLASASLQPGMRPSAYATFCVLSNLFAVYLAVGGFTFLVSSASDRRGRAIGVMFAVLLLSFLLNFVAQFWEAVKSFSFLSIMEYYRPAQTIQAGEFPWQDVMILLAVAATSWTAGGIILRRRNICTV</sequence>
<feature type="transmembrane region" description="Helical" evidence="1">
    <location>
        <begin position="193"/>
        <end position="213"/>
    </location>
</feature>
<keyword evidence="1" id="KW-0472">Membrane</keyword>
<evidence type="ECO:0000256" key="1">
    <source>
        <dbReference type="SAM" id="Phobius"/>
    </source>
</evidence>
<keyword evidence="3" id="KW-1185">Reference proteome</keyword>
<keyword evidence="1" id="KW-1133">Transmembrane helix</keyword>
<evidence type="ECO:0000313" key="3">
    <source>
        <dbReference type="Proteomes" id="UP000187735"/>
    </source>
</evidence>
<feature type="transmembrane region" description="Helical" evidence="1">
    <location>
        <begin position="12"/>
        <end position="34"/>
    </location>
</feature>
<name>A0A1P8WS27_9PLAN</name>